<evidence type="ECO:0000259" key="16">
    <source>
        <dbReference type="PROSITE" id="PS51066"/>
    </source>
</evidence>
<dbReference type="SUPFAM" id="SSF57716">
    <property type="entry name" value="Glucocorticoid receptor-like (DNA-binding domain)"/>
    <property type="match status" value="1"/>
</dbReference>
<dbReference type="RefSeq" id="WP_055422501.1">
    <property type="nucleotide sequence ID" value="NZ_CYHH01000001.1"/>
</dbReference>
<evidence type="ECO:0000259" key="17">
    <source>
        <dbReference type="PROSITE" id="PS51068"/>
    </source>
</evidence>
<dbReference type="InterPro" id="IPR035937">
    <property type="entry name" value="FPG_N"/>
</dbReference>
<evidence type="ECO:0000256" key="6">
    <source>
        <dbReference type="ARBA" id="ARBA00022771"/>
    </source>
</evidence>
<keyword evidence="4 15" id="KW-0479">Metal-binding</keyword>
<evidence type="ECO:0000256" key="14">
    <source>
        <dbReference type="ARBA" id="ARBA00044632"/>
    </source>
</evidence>
<evidence type="ECO:0000256" key="5">
    <source>
        <dbReference type="ARBA" id="ARBA00022763"/>
    </source>
</evidence>
<name>A0A0K6IP28_9PROT</name>
<dbReference type="PROSITE" id="PS51068">
    <property type="entry name" value="FPG_CAT"/>
    <property type="match status" value="1"/>
</dbReference>
<dbReference type="Pfam" id="PF06827">
    <property type="entry name" value="zf-FPG_IleRS"/>
    <property type="match status" value="1"/>
</dbReference>
<keyword evidence="9 15" id="KW-0238">DNA-binding</keyword>
<comment type="subunit">
    <text evidence="3 15">Monomer.</text>
</comment>
<dbReference type="InterPro" id="IPR010663">
    <property type="entry name" value="Znf_FPG/IleRS"/>
</dbReference>
<evidence type="ECO:0000313" key="19">
    <source>
        <dbReference type="Proteomes" id="UP000182108"/>
    </source>
</evidence>
<dbReference type="SMART" id="SM01232">
    <property type="entry name" value="H2TH"/>
    <property type="match status" value="1"/>
</dbReference>
<evidence type="ECO:0000256" key="15">
    <source>
        <dbReference type="HAMAP-Rule" id="MF_00103"/>
    </source>
</evidence>
<evidence type="ECO:0000256" key="10">
    <source>
        <dbReference type="ARBA" id="ARBA00023204"/>
    </source>
</evidence>
<dbReference type="Proteomes" id="UP000182108">
    <property type="component" value="Unassembled WGS sequence"/>
</dbReference>
<protein>
    <recommendedName>
        <fullName evidence="15">Formamidopyrimidine-DNA glycosylase</fullName>
        <shortName evidence="15">Fapy-DNA glycosylase</shortName>
        <ecNumber evidence="15">3.2.2.23</ecNumber>
    </recommendedName>
    <alternativeName>
        <fullName evidence="15">DNA-(apurinic or apyrimidinic site) lyase MutM</fullName>
        <shortName evidence="15">AP lyase MutM</shortName>
        <ecNumber evidence="15">4.2.99.18</ecNumber>
    </alternativeName>
</protein>
<feature type="active site" description="Proton donor; for beta-elimination activity" evidence="15">
    <location>
        <position position="56"/>
    </location>
</feature>
<dbReference type="NCBIfam" id="TIGR00577">
    <property type="entry name" value="fpg"/>
    <property type="match status" value="1"/>
</dbReference>
<dbReference type="Gene3D" id="3.20.190.10">
    <property type="entry name" value="MutM-like, N-terminal"/>
    <property type="match status" value="1"/>
</dbReference>
<feature type="active site" description="Proton donor" evidence="15">
    <location>
        <position position="3"/>
    </location>
</feature>
<reference evidence="19" key="1">
    <citation type="submission" date="2015-08" db="EMBL/GenBank/DDBJ databases">
        <authorList>
            <person name="Babu N.S."/>
            <person name="Beckwith C.J."/>
            <person name="Beseler K.G."/>
            <person name="Brison A."/>
            <person name="Carone J.V."/>
            <person name="Caskin T.P."/>
            <person name="Diamond M."/>
            <person name="Durham M.E."/>
            <person name="Foxe J.M."/>
            <person name="Go M."/>
            <person name="Henderson B.A."/>
            <person name="Jones I.B."/>
            <person name="McGettigan J.A."/>
            <person name="Micheletti S.J."/>
            <person name="Nasrallah M.E."/>
            <person name="Ortiz D."/>
            <person name="Piller C.R."/>
            <person name="Privatt S.R."/>
            <person name="Schneider S.L."/>
            <person name="Sharp S."/>
            <person name="Smith T.C."/>
            <person name="Stanton J.D."/>
            <person name="Ullery H.E."/>
            <person name="Wilson R.J."/>
            <person name="Serrano M.G."/>
            <person name="Buck G."/>
            <person name="Lee V."/>
            <person name="Wang Y."/>
            <person name="Carvalho R."/>
            <person name="Voegtly L."/>
            <person name="Shi R."/>
            <person name="Duckworth R."/>
            <person name="Johnson A."/>
            <person name="Loviza R."/>
            <person name="Walstead R."/>
            <person name="Shah Z."/>
            <person name="Kiflezghi M."/>
            <person name="Wade K."/>
            <person name="Ball S.L."/>
            <person name="Bradley K.W."/>
            <person name="Asai D.J."/>
            <person name="Bowman C.A."/>
            <person name="Russell D.A."/>
            <person name="Pope W.H."/>
            <person name="Jacobs-Sera D."/>
            <person name="Hendrix R.W."/>
            <person name="Hatfull G.F."/>
        </authorList>
    </citation>
    <scope>NUCLEOTIDE SEQUENCE [LARGE SCALE GENOMIC DNA]</scope>
    <source>
        <strain evidence="19">JCM 19170</strain>
    </source>
</reference>
<dbReference type="HAMAP" id="MF_00103">
    <property type="entry name" value="Fapy_DNA_glycosyl"/>
    <property type="match status" value="1"/>
</dbReference>
<dbReference type="EMBL" id="CYHH01000001">
    <property type="protein sequence ID" value="CUB04875.1"/>
    <property type="molecule type" value="Genomic_DNA"/>
</dbReference>
<organism evidence="18 19">
    <name type="scientific">Tepidiphilus thermophilus</name>
    <dbReference type="NCBI Taxonomy" id="876478"/>
    <lineage>
        <taxon>Bacteria</taxon>
        <taxon>Pseudomonadati</taxon>
        <taxon>Pseudomonadota</taxon>
        <taxon>Hydrogenophilia</taxon>
        <taxon>Hydrogenophilales</taxon>
        <taxon>Hydrogenophilaceae</taxon>
        <taxon>Tepidiphilus</taxon>
    </lineage>
</organism>
<dbReference type="Pfam" id="PF06831">
    <property type="entry name" value="H2TH"/>
    <property type="match status" value="1"/>
</dbReference>
<dbReference type="CDD" id="cd08966">
    <property type="entry name" value="EcFpg-like_N"/>
    <property type="match status" value="1"/>
</dbReference>
<keyword evidence="12 15" id="KW-0511">Multifunctional enzyme</keyword>
<feature type="domain" description="Formamidopyrimidine-DNA glycosylase catalytic" evidence="17">
    <location>
        <begin position="2"/>
        <end position="110"/>
    </location>
</feature>
<evidence type="ECO:0000256" key="9">
    <source>
        <dbReference type="ARBA" id="ARBA00023125"/>
    </source>
</evidence>
<dbReference type="GO" id="GO:0008270">
    <property type="term" value="F:zinc ion binding"/>
    <property type="evidence" value="ECO:0007669"/>
    <property type="project" value="UniProtKB-UniRule"/>
</dbReference>
<dbReference type="SUPFAM" id="SSF46946">
    <property type="entry name" value="S13-like H2TH domain"/>
    <property type="match status" value="1"/>
</dbReference>
<dbReference type="InterPro" id="IPR015886">
    <property type="entry name" value="H2TH_FPG"/>
</dbReference>
<evidence type="ECO:0000313" key="18">
    <source>
        <dbReference type="EMBL" id="CUB04875.1"/>
    </source>
</evidence>
<feature type="binding site" evidence="15">
    <location>
        <position position="107"/>
    </location>
    <ligand>
        <name>DNA</name>
        <dbReference type="ChEBI" id="CHEBI:16991"/>
    </ligand>
</feature>
<gene>
    <name evidence="15" type="primary">mutM</name>
    <name evidence="15" type="synonym">fpg</name>
    <name evidence="18" type="ORF">Ga0061068_101109</name>
</gene>
<evidence type="ECO:0000256" key="7">
    <source>
        <dbReference type="ARBA" id="ARBA00022801"/>
    </source>
</evidence>
<feature type="active site" description="Proton donor; for delta-elimination activity" evidence="15">
    <location>
        <position position="257"/>
    </location>
</feature>
<accession>A0A0K6IP28</accession>
<dbReference type="GO" id="GO:0006284">
    <property type="term" value="P:base-excision repair"/>
    <property type="evidence" value="ECO:0007669"/>
    <property type="project" value="InterPro"/>
</dbReference>
<evidence type="ECO:0000256" key="1">
    <source>
        <dbReference type="ARBA" id="ARBA00001668"/>
    </source>
</evidence>
<feature type="active site" description="Schiff-base intermediate with DNA" evidence="15">
    <location>
        <position position="2"/>
    </location>
</feature>
<sequence length="273" mass="30537">MPELPEVEAVRRGLEDRLVGKSLTEVRVREPRLRRPVPPLSPWVGRRLLRVERRGKYLLWRFDEGTLLVHLGMSGHFAFAAPEVPPGRHDHVDFLFEENLLRYTDPRRFGLILPLDAAAERALEARLGLEPWDARLTPALARERVQERRRAIKEVLLAGDVVVGAGNIYACEALFHAGIHPDRPAGTLGEEDWARLLAALRAVFEAAIAAGGTTLRDHRTVEGKGGEYRDRLAVYGREGEPCPRCAAPVRRVLQGGRSTFFCPVCQSPGRAAW</sequence>
<dbReference type="PANTHER" id="PTHR22993:SF9">
    <property type="entry name" value="FORMAMIDOPYRIMIDINE-DNA GLYCOSYLASE"/>
    <property type="match status" value="1"/>
</dbReference>
<evidence type="ECO:0000256" key="13">
    <source>
        <dbReference type="ARBA" id="ARBA00023295"/>
    </source>
</evidence>
<evidence type="ECO:0000256" key="3">
    <source>
        <dbReference type="ARBA" id="ARBA00011245"/>
    </source>
</evidence>
<dbReference type="FunFam" id="1.10.8.50:FF:000003">
    <property type="entry name" value="Formamidopyrimidine-DNA glycosylase"/>
    <property type="match status" value="1"/>
</dbReference>
<dbReference type="SUPFAM" id="SSF81624">
    <property type="entry name" value="N-terminal domain of MutM-like DNA repair proteins"/>
    <property type="match status" value="1"/>
</dbReference>
<dbReference type="AlphaFoldDB" id="A0A0K6IP28"/>
<proteinExistence type="inferred from homology"/>
<keyword evidence="11 15" id="KW-0456">Lyase</keyword>
<feature type="binding site" evidence="15">
    <location>
        <position position="89"/>
    </location>
    <ligand>
        <name>DNA</name>
        <dbReference type="ChEBI" id="CHEBI:16991"/>
    </ligand>
</feature>
<keyword evidence="10 15" id="KW-0234">DNA repair</keyword>
<evidence type="ECO:0000256" key="4">
    <source>
        <dbReference type="ARBA" id="ARBA00022723"/>
    </source>
</evidence>
<comment type="catalytic activity">
    <reaction evidence="1 15">
        <text>Hydrolysis of DNA containing ring-opened 7-methylguanine residues, releasing 2,6-diamino-4-hydroxy-5-(N-methyl)formamidopyrimidine.</text>
        <dbReference type="EC" id="3.2.2.23"/>
    </reaction>
</comment>
<dbReference type="InterPro" id="IPR015887">
    <property type="entry name" value="DNA_glyclase_Znf_dom_DNA_BS"/>
</dbReference>
<comment type="function">
    <text evidence="15">Involved in base excision repair of DNA damaged by oxidation or by mutagenic agents. Acts as DNA glycosylase that recognizes and removes damaged bases. Has a preference for oxidized purines, such as 7,8-dihydro-8-oxoguanine (8-oxoG). Has AP (apurinic/apyrimidinic) lyase activity and introduces nicks in the DNA strand. Cleaves the DNA backbone by beta-delta elimination to generate a single-strand break at the site of the removed base with both 3'- and 5'-phosphates.</text>
</comment>
<keyword evidence="13 15" id="KW-0326">Glycosidase</keyword>
<keyword evidence="7 15" id="KW-0378">Hydrolase</keyword>
<keyword evidence="6 15" id="KW-0863">Zinc-finger</keyword>
<comment type="catalytic activity">
    <reaction evidence="14 15">
        <text>2'-deoxyribonucleotide-(2'-deoxyribose 5'-phosphate)-2'-deoxyribonucleotide-DNA = a 3'-end 2'-deoxyribonucleotide-(2,3-dehydro-2,3-deoxyribose 5'-phosphate)-DNA + a 5'-end 5'-phospho-2'-deoxyribonucleoside-DNA + H(+)</text>
        <dbReference type="Rhea" id="RHEA:66592"/>
        <dbReference type="Rhea" id="RHEA-COMP:13180"/>
        <dbReference type="Rhea" id="RHEA-COMP:16897"/>
        <dbReference type="Rhea" id="RHEA-COMP:17067"/>
        <dbReference type="ChEBI" id="CHEBI:15378"/>
        <dbReference type="ChEBI" id="CHEBI:136412"/>
        <dbReference type="ChEBI" id="CHEBI:157695"/>
        <dbReference type="ChEBI" id="CHEBI:167181"/>
        <dbReference type="EC" id="4.2.99.18"/>
    </reaction>
</comment>
<keyword evidence="19" id="KW-1185">Reference proteome</keyword>
<dbReference type="OrthoDB" id="5289976at2"/>
<dbReference type="InterPro" id="IPR000214">
    <property type="entry name" value="Znf_DNA_glyclase/AP_lyase"/>
</dbReference>
<dbReference type="InterPro" id="IPR010979">
    <property type="entry name" value="Ribosomal_uS13-like_H2TH"/>
</dbReference>
<dbReference type="PROSITE" id="PS51066">
    <property type="entry name" value="ZF_FPG_2"/>
    <property type="match status" value="1"/>
</dbReference>
<comment type="similarity">
    <text evidence="2 15">Belongs to the FPG family.</text>
</comment>
<dbReference type="Gene3D" id="1.10.8.50">
    <property type="match status" value="1"/>
</dbReference>
<evidence type="ECO:0000256" key="12">
    <source>
        <dbReference type="ARBA" id="ARBA00023268"/>
    </source>
</evidence>
<dbReference type="InterPro" id="IPR020629">
    <property type="entry name" value="FPG_Glyclase"/>
</dbReference>
<dbReference type="GO" id="GO:0140078">
    <property type="term" value="F:class I DNA-(apurinic or apyrimidinic site) endonuclease activity"/>
    <property type="evidence" value="ECO:0007669"/>
    <property type="project" value="UniProtKB-EC"/>
</dbReference>
<evidence type="ECO:0000256" key="2">
    <source>
        <dbReference type="ARBA" id="ARBA00009409"/>
    </source>
</evidence>
<dbReference type="EC" id="4.2.99.18" evidence="15"/>
<dbReference type="Pfam" id="PF01149">
    <property type="entry name" value="Fapy_DNA_glyco"/>
    <property type="match status" value="1"/>
</dbReference>
<feature type="domain" description="FPG-type" evidence="16">
    <location>
        <begin position="233"/>
        <end position="267"/>
    </location>
</feature>
<evidence type="ECO:0000256" key="11">
    <source>
        <dbReference type="ARBA" id="ARBA00023239"/>
    </source>
</evidence>
<evidence type="ECO:0000256" key="8">
    <source>
        <dbReference type="ARBA" id="ARBA00022833"/>
    </source>
</evidence>
<comment type="cofactor">
    <cofactor evidence="15">
        <name>Zn(2+)</name>
        <dbReference type="ChEBI" id="CHEBI:29105"/>
    </cofactor>
    <text evidence="15">Binds 1 zinc ion per subunit.</text>
</comment>
<dbReference type="InterPro" id="IPR012319">
    <property type="entry name" value="FPG_cat"/>
</dbReference>
<dbReference type="EC" id="3.2.2.23" evidence="15"/>
<dbReference type="NCBIfam" id="NF002211">
    <property type="entry name" value="PRK01103.1"/>
    <property type="match status" value="1"/>
</dbReference>
<dbReference type="GO" id="GO:0034039">
    <property type="term" value="F:8-oxo-7,8-dihydroguanine DNA N-glycosylase activity"/>
    <property type="evidence" value="ECO:0007669"/>
    <property type="project" value="TreeGrafter"/>
</dbReference>
<feature type="binding site" evidence="15">
    <location>
        <position position="148"/>
    </location>
    <ligand>
        <name>DNA</name>
        <dbReference type="ChEBI" id="CHEBI:16991"/>
    </ligand>
</feature>
<keyword evidence="5 15" id="KW-0227">DNA damage</keyword>
<dbReference type="GO" id="GO:0003684">
    <property type="term" value="F:damaged DNA binding"/>
    <property type="evidence" value="ECO:0007669"/>
    <property type="project" value="InterPro"/>
</dbReference>
<dbReference type="PROSITE" id="PS01242">
    <property type="entry name" value="ZF_FPG_1"/>
    <property type="match status" value="1"/>
</dbReference>
<dbReference type="SMART" id="SM00898">
    <property type="entry name" value="Fapy_DNA_glyco"/>
    <property type="match status" value="1"/>
</dbReference>
<keyword evidence="8 15" id="KW-0862">Zinc</keyword>
<dbReference type="PANTHER" id="PTHR22993">
    <property type="entry name" value="FORMAMIDOPYRIMIDINE-DNA GLYCOSYLASE"/>
    <property type="match status" value="1"/>
</dbReference>